<evidence type="ECO:0000313" key="11">
    <source>
        <dbReference type="Proteomes" id="UP001375743"/>
    </source>
</evidence>
<feature type="transmembrane region" description="Helical" evidence="9">
    <location>
        <begin position="108"/>
        <end position="127"/>
    </location>
</feature>
<dbReference type="InterPro" id="IPR038770">
    <property type="entry name" value="Na+/solute_symporter_sf"/>
</dbReference>
<evidence type="ECO:0000313" key="10">
    <source>
        <dbReference type="EMBL" id="MEK0082251.1"/>
    </source>
</evidence>
<keyword evidence="3" id="KW-0813">Transport</keyword>
<protein>
    <submittedName>
        <fullName evidence="10">AEC family transporter</fullName>
    </submittedName>
</protein>
<comment type="similarity">
    <text evidence="2">Belongs to the auxin efflux carrier (TC 2.A.69) family.</text>
</comment>
<feature type="transmembrane region" description="Helical" evidence="9">
    <location>
        <begin position="239"/>
        <end position="259"/>
    </location>
</feature>
<dbReference type="InterPro" id="IPR004776">
    <property type="entry name" value="Mem_transp_PIN-like"/>
</dbReference>
<evidence type="ECO:0000256" key="8">
    <source>
        <dbReference type="SAM" id="MobiDB-lite"/>
    </source>
</evidence>
<evidence type="ECO:0000256" key="9">
    <source>
        <dbReference type="SAM" id="Phobius"/>
    </source>
</evidence>
<feature type="region of interest" description="Disordered" evidence="8">
    <location>
        <begin position="1"/>
        <end position="23"/>
    </location>
</feature>
<feature type="transmembrane region" description="Helical" evidence="9">
    <location>
        <begin position="139"/>
        <end position="162"/>
    </location>
</feature>
<feature type="transmembrane region" description="Helical" evidence="9">
    <location>
        <begin position="44"/>
        <end position="65"/>
    </location>
</feature>
<dbReference type="Pfam" id="PF03547">
    <property type="entry name" value="Mem_trans"/>
    <property type="match status" value="1"/>
</dbReference>
<keyword evidence="7 9" id="KW-0472">Membrane</keyword>
<keyword evidence="4" id="KW-1003">Cell membrane</keyword>
<evidence type="ECO:0000256" key="7">
    <source>
        <dbReference type="ARBA" id="ARBA00023136"/>
    </source>
</evidence>
<keyword evidence="6 9" id="KW-1133">Transmembrane helix</keyword>
<evidence type="ECO:0000256" key="2">
    <source>
        <dbReference type="ARBA" id="ARBA00010145"/>
    </source>
</evidence>
<feature type="transmembrane region" description="Helical" evidence="9">
    <location>
        <begin position="168"/>
        <end position="193"/>
    </location>
</feature>
<reference evidence="10 11" key="1">
    <citation type="submission" date="2024-01" db="EMBL/GenBank/DDBJ databases">
        <title>Multi-omics insights into the function and evolution of sodium benzoate biodegradation pathways in Benzoatithermus flavus gen. nov., sp. nov. from hot spring.</title>
        <authorList>
            <person name="Hu C.-J."/>
            <person name="Li W.-J."/>
        </authorList>
    </citation>
    <scope>NUCLEOTIDE SEQUENCE [LARGE SCALE GENOMIC DNA]</scope>
    <source>
        <strain evidence="10 11">SYSU G07066</strain>
    </source>
</reference>
<evidence type="ECO:0000256" key="3">
    <source>
        <dbReference type="ARBA" id="ARBA00022448"/>
    </source>
</evidence>
<feature type="transmembrane region" description="Helical" evidence="9">
    <location>
        <begin position="77"/>
        <end position="96"/>
    </location>
</feature>
<evidence type="ECO:0000256" key="4">
    <source>
        <dbReference type="ARBA" id="ARBA00022475"/>
    </source>
</evidence>
<dbReference type="Gene3D" id="1.20.1530.20">
    <property type="match status" value="1"/>
</dbReference>
<sequence>MLGRDHRRGRRRVQRQKEVSGPSLEPRRRLRYQQLHSPSEVPPIAVVIDIIAPIFGIVLIGWLAARFGAIDEAAGRGLSLFAFNFAIPVMLVRTLAEAALPPHPEWRFVLAYFGGAFANFGLAAFLARRLFGRERAEPAIFGITAAFSNTTILGIPLILQAYGEPAAVPLSLILGFHSALLFTLTTVVAELGVGAGSSLGRMLANILKGLVTNPILWGIGIGLVLNHLGLALPSVLDRLATTLGAAALPAALFALGANLSRFRLMGSLREALLLTFLKILAQPALIWLLAKGAFALPPLSTAIAVTIGALPSGINAYLFAARYRAAVPEATSTILLSTLVSVVTVGLLLTVLRH</sequence>
<keyword evidence="5 9" id="KW-0812">Transmembrane</keyword>
<feature type="transmembrane region" description="Helical" evidence="9">
    <location>
        <begin position="214"/>
        <end position="233"/>
    </location>
</feature>
<feature type="transmembrane region" description="Helical" evidence="9">
    <location>
        <begin position="271"/>
        <end position="290"/>
    </location>
</feature>
<dbReference type="RefSeq" id="WP_418158099.1">
    <property type="nucleotide sequence ID" value="NZ_JBBLZC010000002.1"/>
</dbReference>
<evidence type="ECO:0000256" key="1">
    <source>
        <dbReference type="ARBA" id="ARBA00004651"/>
    </source>
</evidence>
<feature type="transmembrane region" description="Helical" evidence="9">
    <location>
        <begin position="333"/>
        <end position="352"/>
    </location>
</feature>
<dbReference type="Proteomes" id="UP001375743">
    <property type="component" value="Unassembled WGS sequence"/>
</dbReference>
<name>A0ABU8XM36_9PROT</name>
<keyword evidence="11" id="KW-1185">Reference proteome</keyword>
<comment type="subcellular location">
    <subcellularLocation>
        <location evidence="1">Cell membrane</location>
        <topology evidence="1">Multi-pass membrane protein</topology>
    </subcellularLocation>
</comment>
<evidence type="ECO:0000256" key="5">
    <source>
        <dbReference type="ARBA" id="ARBA00022692"/>
    </source>
</evidence>
<evidence type="ECO:0000256" key="6">
    <source>
        <dbReference type="ARBA" id="ARBA00022989"/>
    </source>
</evidence>
<organism evidence="10 11">
    <name type="scientific">Benzoatithermus flavus</name>
    <dbReference type="NCBI Taxonomy" id="3108223"/>
    <lineage>
        <taxon>Bacteria</taxon>
        <taxon>Pseudomonadati</taxon>
        <taxon>Pseudomonadota</taxon>
        <taxon>Alphaproteobacteria</taxon>
        <taxon>Geminicoccales</taxon>
        <taxon>Geminicoccaceae</taxon>
        <taxon>Benzoatithermus</taxon>
    </lineage>
</organism>
<dbReference type="PANTHER" id="PTHR36838">
    <property type="entry name" value="AUXIN EFFLUX CARRIER FAMILY PROTEIN"/>
    <property type="match status" value="1"/>
</dbReference>
<dbReference type="EMBL" id="JBBLZC010000002">
    <property type="protein sequence ID" value="MEK0082251.1"/>
    <property type="molecule type" value="Genomic_DNA"/>
</dbReference>
<dbReference type="PANTHER" id="PTHR36838:SF3">
    <property type="entry name" value="TRANSPORTER AUXIN EFFLUX CARRIER EC FAMILY"/>
    <property type="match status" value="1"/>
</dbReference>
<proteinExistence type="inferred from homology"/>
<accession>A0ABU8XM36</accession>
<feature type="compositionally biased region" description="Basic residues" evidence="8">
    <location>
        <begin position="1"/>
        <end position="14"/>
    </location>
</feature>
<feature type="transmembrane region" description="Helical" evidence="9">
    <location>
        <begin position="302"/>
        <end position="321"/>
    </location>
</feature>
<comment type="caution">
    <text evidence="10">The sequence shown here is derived from an EMBL/GenBank/DDBJ whole genome shotgun (WGS) entry which is preliminary data.</text>
</comment>
<gene>
    <name evidence="10" type="ORF">U1T56_03745</name>
</gene>